<dbReference type="Proteomes" id="UP001596456">
    <property type="component" value="Unassembled WGS sequence"/>
</dbReference>
<dbReference type="RefSeq" id="WP_377358866.1">
    <property type="nucleotide sequence ID" value="NZ_JBHTCM010000010.1"/>
</dbReference>
<reference evidence="4" key="1">
    <citation type="journal article" date="2019" name="Int. J. Syst. Evol. Microbiol.">
        <title>The Global Catalogue of Microorganisms (GCM) 10K type strain sequencing project: providing services to taxonomists for standard genome sequencing and annotation.</title>
        <authorList>
            <consortium name="The Broad Institute Genomics Platform"/>
            <consortium name="The Broad Institute Genome Sequencing Center for Infectious Disease"/>
            <person name="Wu L."/>
            <person name="Ma J."/>
        </authorList>
    </citation>
    <scope>NUCLEOTIDE SEQUENCE [LARGE SCALE GENOMIC DNA]</scope>
    <source>
        <strain evidence="4">CGMCC 1.16275</strain>
    </source>
</reference>
<feature type="transmembrane region" description="Helical" evidence="2">
    <location>
        <begin position="205"/>
        <end position="224"/>
    </location>
</feature>
<name>A0ABW2KWC0_9PROT</name>
<keyword evidence="2" id="KW-0472">Membrane</keyword>
<proteinExistence type="predicted"/>
<accession>A0ABW2KWC0</accession>
<dbReference type="PANTHER" id="PTHR40115:SF1">
    <property type="entry name" value="INNER MEMBRANE PROTEIN WITH PEPSY TM HELIX"/>
    <property type="match status" value="1"/>
</dbReference>
<comment type="caution">
    <text evidence="3">The sequence shown here is derived from an EMBL/GenBank/DDBJ whole genome shotgun (WGS) entry which is preliminary data.</text>
</comment>
<sequence length="225" mass="24347">MRHPPIAKIDPRPHPAAVDPRAGRAGFWKRQARTWHWISGAICLLGMLGFAVTGITLNHAADIPAEPVVTERQAQLPEPLLAELAAGPEKGRSDALPPAIAAFVEEALGIGLSGRPAEWSPDEVYVGLPRPGGDAWLSIERESGAVLYERTTRGAIAYLNDLHKGRHTGKAWSWFLDIFSAACIVFCLTGLWLLQIHAGKRPSTWPLAVAGLALPVLLLVFFVHA</sequence>
<evidence type="ECO:0000256" key="1">
    <source>
        <dbReference type="SAM" id="MobiDB-lite"/>
    </source>
</evidence>
<feature type="region of interest" description="Disordered" evidence="1">
    <location>
        <begin position="1"/>
        <end position="21"/>
    </location>
</feature>
<dbReference type="Pfam" id="PF16357">
    <property type="entry name" value="PepSY_TM_like_2"/>
    <property type="match status" value="1"/>
</dbReference>
<feature type="transmembrane region" description="Helical" evidence="2">
    <location>
        <begin position="34"/>
        <end position="57"/>
    </location>
</feature>
<keyword evidence="2" id="KW-1133">Transmembrane helix</keyword>
<dbReference type="PANTHER" id="PTHR40115">
    <property type="entry name" value="INNER MEMBRANE PROTEIN WITH PEPSY TM HELIX"/>
    <property type="match status" value="1"/>
</dbReference>
<evidence type="ECO:0000313" key="3">
    <source>
        <dbReference type="EMBL" id="MFC7333653.1"/>
    </source>
</evidence>
<keyword evidence="2" id="KW-0812">Transmembrane</keyword>
<organism evidence="3 4">
    <name type="scientific">Rhodocista pekingensis</name>
    <dbReference type="NCBI Taxonomy" id="201185"/>
    <lineage>
        <taxon>Bacteria</taxon>
        <taxon>Pseudomonadati</taxon>
        <taxon>Pseudomonadota</taxon>
        <taxon>Alphaproteobacteria</taxon>
        <taxon>Rhodospirillales</taxon>
        <taxon>Azospirillaceae</taxon>
        <taxon>Rhodocista</taxon>
    </lineage>
</organism>
<evidence type="ECO:0000313" key="4">
    <source>
        <dbReference type="Proteomes" id="UP001596456"/>
    </source>
</evidence>
<protein>
    <submittedName>
        <fullName evidence="3">PepSY-associated TM helix domain-containing protein</fullName>
    </submittedName>
</protein>
<evidence type="ECO:0000256" key="2">
    <source>
        <dbReference type="SAM" id="Phobius"/>
    </source>
</evidence>
<keyword evidence="4" id="KW-1185">Reference proteome</keyword>
<gene>
    <name evidence="3" type="ORF">ACFQPS_10805</name>
</gene>
<dbReference type="EMBL" id="JBHTCM010000010">
    <property type="protein sequence ID" value="MFC7333653.1"/>
    <property type="molecule type" value="Genomic_DNA"/>
</dbReference>
<dbReference type="InterPro" id="IPR032307">
    <property type="entry name" value="PepSY_TM-like_2"/>
</dbReference>
<feature type="transmembrane region" description="Helical" evidence="2">
    <location>
        <begin position="171"/>
        <end position="193"/>
    </location>
</feature>